<dbReference type="STRING" id="1192034.CAP_2890"/>
<gene>
    <name evidence="6" type="primary">nusB</name>
    <name evidence="8" type="ORF">CAP_2890</name>
</gene>
<reference evidence="8 9" key="1">
    <citation type="submission" date="2013-05" db="EMBL/GenBank/DDBJ databases">
        <title>Genome assembly of Chondromyces apiculatus DSM 436.</title>
        <authorList>
            <person name="Sharma G."/>
            <person name="Khatri I."/>
            <person name="Kaur C."/>
            <person name="Mayilraj S."/>
            <person name="Subramanian S."/>
        </authorList>
    </citation>
    <scope>NUCLEOTIDE SEQUENCE [LARGE SCALE GENOMIC DNA]</scope>
    <source>
        <strain evidence="8 9">DSM 436</strain>
    </source>
</reference>
<dbReference type="Proteomes" id="UP000019678">
    <property type="component" value="Unassembled WGS sequence"/>
</dbReference>
<dbReference type="GO" id="GO:0006353">
    <property type="term" value="P:DNA-templated transcription termination"/>
    <property type="evidence" value="ECO:0007669"/>
    <property type="project" value="UniProtKB-UniRule"/>
</dbReference>
<keyword evidence="2 6" id="KW-0889">Transcription antitermination</keyword>
<accession>A0A017T9D7</accession>
<dbReference type="GO" id="GO:0005829">
    <property type="term" value="C:cytosol"/>
    <property type="evidence" value="ECO:0007669"/>
    <property type="project" value="TreeGrafter"/>
</dbReference>
<dbReference type="PANTHER" id="PTHR11078">
    <property type="entry name" value="N UTILIZATION SUBSTANCE PROTEIN B-RELATED"/>
    <property type="match status" value="1"/>
</dbReference>
<keyword evidence="4 6" id="KW-0805">Transcription regulation</keyword>
<evidence type="ECO:0000256" key="6">
    <source>
        <dbReference type="HAMAP-Rule" id="MF_00073"/>
    </source>
</evidence>
<dbReference type="InterPro" id="IPR006027">
    <property type="entry name" value="NusB_RsmB_TIM44"/>
</dbReference>
<comment type="similarity">
    <text evidence="1 6">Belongs to the NusB family.</text>
</comment>
<dbReference type="HAMAP" id="MF_00073">
    <property type="entry name" value="NusB"/>
    <property type="match status" value="1"/>
</dbReference>
<dbReference type="InterPro" id="IPR011605">
    <property type="entry name" value="NusB_fam"/>
</dbReference>
<evidence type="ECO:0000259" key="7">
    <source>
        <dbReference type="Pfam" id="PF01029"/>
    </source>
</evidence>
<dbReference type="SUPFAM" id="SSF48013">
    <property type="entry name" value="NusB-like"/>
    <property type="match status" value="1"/>
</dbReference>
<dbReference type="InterPro" id="IPR035926">
    <property type="entry name" value="NusB-like_sf"/>
</dbReference>
<keyword evidence="3 6" id="KW-0694">RNA-binding</keyword>
<dbReference type="eggNOG" id="COG0781">
    <property type="taxonomic scope" value="Bacteria"/>
</dbReference>
<dbReference type="NCBIfam" id="TIGR01951">
    <property type="entry name" value="nusB"/>
    <property type="match status" value="1"/>
</dbReference>
<dbReference type="GO" id="GO:0031564">
    <property type="term" value="P:transcription antitermination"/>
    <property type="evidence" value="ECO:0007669"/>
    <property type="project" value="UniProtKB-KW"/>
</dbReference>
<protein>
    <recommendedName>
        <fullName evidence="6">Transcription antitermination protein NusB</fullName>
    </recommendedName>
    <alternativeName>
        <fullName evidence="6">Antitermination factor NusB</fullName>
    </alternativeName>
</protein>
<dbReference type="EMBL" id="ASRX01000020">
    <property type="protein sequence ID" value="EYF05888.1"/>
    <property type="molecule type" value="Genomic_DNA"/>
</dbReference>
<evidence type="ECO:0000313" key="9">
    <source>
        <dbReference type="Proteomes" id="UP000019678"/>
    </source>
</evidence>
<dbReference type="PANTHER" id="PTHR11078:SF3">
    <property type="entry name" value="ANTITERMINATION NUSB DOMAIN-CONTAINING PROTEIN"/>
    <property type="match status" value="1"/>
</dbReference>
<evidence type="ECO:0000256" key="1">
    <source>
        <dbReference type="ARBA" id="ARBA00005952"/>
    </source>
</evidence>
<feature type="domain" description="NusB/RsmB/TIM44" evidence="7">
    <location>
        <begin position="1"/>
        <end position="117"/>
    </location>
</feature>
<dbReference type="AlphaFoldDB" id="A0A017T9D7"/>
<dbReference type="Gene3D" id="1.10.940.10">
    <property type="entry name" value="NusB-like"/>
    <property type="match status" value="1"/>
</dbReference>
<evidence type="ECO:0000256" key="5">
    <source>
        <dbReference type="ARBA" id="ARBA00023163"/>
    </source>
</evidence>
<sequence>MLFALEVSSDPAPRVVTNYWRETPGDPEGREYADEIVLGFAGAADKVDSTIRKASTNWRIERMARVDRNVLRLGAWELVHRPDVPRAVILDEAVELAKRYGSEDSSAFVNGVLDKIAEDLGRLDQDR</sequence>
<proteinExistence type="inferred from homology"/>
<evidence type="ECO:0000256" key="4">
    <source>
        <dbReference type="ARBA" id="ARBA00023015"/>
    </source>
</evidence>
<evidence type="ECO:0000313" key="8">
    <source>
        <dbReference type="EMBL" id="EYF05888.1"/>
    </source>
</evidence>
<comment type="caution">
    <text evidence="8">The sequence shown here is derived from an EMBL/GenBank/DDBJ whole genome shotgun (WGS) entry which is preliminary data.</text>
</comment>
<evidence type="ECO:0000256" key="2">
    <source>
        <dbReference type="ARBA" id="ARBA00022814"/>
    </source>
</evidence>
<keyword evidence="5 6" id="KW-0804">Transcription</keyword>
<organism evidence="8 9">
    <name type="scientific">Chondromyces apiculatus DSM 436</name>
    <dbReference type="NCBI Taxonomy" id="1192034"/>
    <lineage>
        <taxon>Bacteria</taxon>
        <taxon>Pseudomonadati</taxon>
        <taxon>Myxococcota</taxon>
        <taxon>Polyangia</taxon>
        <taxon>Polyangiales</taxon>
        <taxon>Polyangiaceae</taxon>
        <taxon>Chondromyces</taxon>
    </lineage>
</organism>
<keyword evidence="9" id="KW-1185">Reference proteome</keyword>
<evidence type="ECO:0000256" key="3">
    <source>
        <dbReference type="ARBA" id="ARBA00022884"/>
    </source>
</evidence>
<dbReference type="GO" id="GO:0003723">
    <property type="term" value="F:RNA binding"/>
    <property type="evidence" value="ECO:0007669"/>
    <property type="project" value="UniProtKB-UniRule"/>
</dbReference>
<dbReference type="Pfam" id="PF01029">
    <property type="entry name" value="NusB"/>
    <property type="match status" value="1"/>
</dbReference>
<comment type="function">
    <text evidence="6">Involved in transcription antitermination. Required for transcription of ribosomal RNA (rRNA) genes. Binds specifically to the boxA antiterminator sequence of the ribosomal RNA (rrn) operons.</text>
</comment>
<name>A0A017T9D7_9BACT</name>